<gene>
    <name evidence="3" type="ORF">H1D41_09100</name>
</gene>
<protein>
    <submittedName>
        <fullName evidence="3">Insulinase family protein</fullName>
    </submittedName>
</protein>
<proteinExistence type="predicted"/>
<evidence type="ECO:0000259" key="1">
    <source>
        <dbReference type="Pfam" id="PF00675"/>
    </source>
</evidence>
<keyword evidence="4" id="KW-1185">Reference proteome</keyword>
<dbReference type="PANTHER" id="PTHR11851:SF224">
    <property type="entry name" value="PROCESSING PROTEASE"/>
    <property type="match status" value="1"/>
</dbReference>
<sequence>MTRIFTYVAAVFLLALPLRAEVEIQEVTSPGGIKAWLVEEHSIPFTALEISFKGGASLEAPDKRGATNLMIALLEEGTGDLDSRAFSAAREALALETGFDAGDDSVSVSARFLTENQDDAIALLRGAIIAPNFDQTAVDRVREQVLSNIRSDAQDPGALASRRFDELAFPNHPYATSRDGTADTVNALTRDDLFAAKDATMALDRVYVGAVGDITAEELGLLLDTLLGDLPATGAPMPERVEFAAEGGVETIPFNTPQSVAMFGHAGIQRDDEDFFAAFVMNRILGAGGFASRLTQEVRENRGLTYGIGTYLVPMEHGEMILGQFASSNDRIAEAIDVVRAEWAKMANEGVTQEELQAAQTYLTGAYPLRFDGNGPIANILVGMQMQGLAVDYIATRNDKIRAVTQEDIARVAADLLDPEALLFVVVGQPEGLE</sequence>
<dbReference type="Gene3D" id="3.30.830.10">
    <property type="entry name" value="Metalloenzyme, LuxS/M16 peptidase-like"/>
    <property type="match status" value="2"/>
</dbReference>
<evidence type="ECO:0000313" key="3">
    <source>
        <dbReference type="EMBL" id="MBI1493789.1"/>
    </source>
</evidence>
<evidence type="ECO:0000313" key="4">
    <source>
        <dbReference type="Proteomes" id="UP000640583"/>
    </source>
</evidence>
<dbReference type="PANTHER" id="PTHR11851">
    <property type="entry name" value="METALLOPROTEASE"/>
    <property type="match status" value="1"/>
</dbReference>
<dbReference type="GO" id="GO:0046872">
    <property type="term" value="F:metal ion binding"/>
    <property type="evidence" value="ECO:0007669"/>
    <property type="project" value="InterPro"/>
</dbReference>
<dbReference type="EMBL" id="JADCKQ010000005">
    <property type="protein sequence ID" value="MBI1493789.1"/>
    <property type="molecule type" value="Genomic_DNA"/>
</dbReference>
<dbReference type="InterPro" id="IPR011249">
    <property type="entry name" value="Metalloenz_LuxS/M16"/>
</dbReference>
<name>A0A8J7IWT6_9RHOB</name>
<dbReference type="Proteomes" id="UP000640583">
    <property type="component" value="Unassembled WGS sequence"/>
</dbReference>
<dbReference type="SUPFAM" id="SSF63411">
    <property type="entry name" value="LuxS/MPP-like metallohydrolase"/>
    <property type="match status" value="2"/>
</dbReference>
<comment type="caution">
    <text evidence="3">The sequence shown here is derived from an EMBL/GenBank/DDBJ whole genome shotgun (WGS) entry which is preliminary data.</text>
</comment>
<accession>A0A8J7IWT6</accession>
<dbReference type="InterPro" id="IPR007863">
    <property type="entry name" value="Peptidase_M16_C"/>
</dbReference>
<feature type="domain" description="Peptidase M16 C-terminal" evidence="2">
    <location>
        <begin position="188"/>
        <end position="361"/>
    </location>
</feature>
<dbReference type="Pfam" id="PF05193">
    <property type="entry name" value="Peptidase_M16_C"/>
    <property type="match status" value="1"/>
</dbReference>
<feature type="domain" description="Peptidase M16 N-terminal" evidence="1">
    <location>
        <begin position="40"/>
        <end position="174"/>
    </location>
</feature>
<dbReference type="AlphaFoldDB" id="A0A8J7IWT6"/>
<dbReference type="InterPro" id="IPR011765">
    <property type="entry name" value="Pept_M16_N"/>
</dbReference>
<reference evidence="3" key="1">
    <citation type="submission" date="2020-10" db="EMBL/GenBank/DDBJ databases">
        <title>Paenihalocynthiibacter styelae gen. nov., sp. nov., isolated from stalked sea squirt Styela clava.</title>
        <authorList>
            <person name="Kim Y.-O."/>
            <person name="Yoon J.-H."/>
        </authorList>
    </citation>
    <scope>NUCLEOTIDE SEQUENCE</scope>
    <source>
        <strain evidence="3">MYP1-1</strain>
    </source>
</reference>
<organism evidence="3 4">
    <name type="scientific">Halocynthiibacter styelae</name>
    <dbReference type="NCBI Taxonomy" id="2761955"/>
    <lineage>
        <taxon>Bacteria</taxon>
        <taxon>Pseudomonadati</taxon>
        <taxon>Pseudomonadota</taxon>
        <taxon>Alphaproteobacteria</taxon>
        <taxon>Rhodobacterales</taxon>
        <taxon>Paracoccaceae</taxon>
        <taxon>Halocynthiibacter</taxon>
    </lineage>
</organism>
<dbReference type="InterPro" id="IPR050361">
    <property type="entry name" value="MPP/UQCRC_Complex"/>
</dbReference>
<dbReference type="Pfam" id="PF00675">
    <property type="entry name" value="Peptidase_M16"/>
    <property type="match status" value="1"/>
</dbReference>
<evidence type="ECO:0000259" key="2">
    <source>
        <dbReference type="Pfam" id="PF05193"/>
    </source>
</evidence>
<dbReference type="RefSeq" id="WP_228848604.1">
    <property type="nucleotide sequence ID" value="NZ_JADCKQ010000005.1"/>
</dbReference>